<protein>
    <submittedName>
        <fullName evidence="2">Uncharacterized protein</fullName>
    </submittedName>
</protein>
<feature type="signal peptide" evidence="1">
    <location>
        <begin position="1"/>
        <end position="19"/>
    </location>
</feature>
<dbReference type="EMBL" id="NBWC01000049">
    <property type="protein sequence ID" value="ORL58725.1"/>
    <property type="molecule type" value="Genomic_DNA"/>
</dbReference>
<gene>
    <name evidence="2" type="ORF">B7H17_24655</name>
    <name evidence="3" type="ORF">ID616_29720</name>
</gene>
<name>A0A1X0ZMY1_PSEPU</name>
<feature type="chain" id="PRO_5011905272" evidence="1">
    <location>
        <begin position="20"/>
        <end position="164"/>
    </location>
</feature>
<dbReference type="AlphaFoldDB" id="A0A1X0ZMY1"/>
<reference evidence="2 4" key="1">
    <citation type="submission" date="2017-04" db="EMBL/GenBank/DDBJ databases">
        <title>Presence of VIM-2 positive Pseudomonas species in chickens and their surrounding environment.</title>
        <authorList>
            <person name="Zhang R."/>
        </authorList>
    </citation>
    <scope>NUCLEOTIDE SEQUENCE [LARGE SCALE GENOMIC DNA]</scope>
    <source>
        <strain evidence="2 4">DZ-C18</strain>
    </source>
</reference>
<evidence type="ECO:0000313" key="2">
    <source>
        <dbReference type="EMBL" id="ORL58725.1"/>
    </source>
</evidence>
<sequence length="164" mass="17918">MKAILLSAALALSATATQANDLFKIDTELKMNGKVVSSTSAQMLARTFSQVENTQSQAYVESVTMKGDEVIDLVQNRVETGYGFFSSAYATGEGKIQLSYTMDYTRLLSMRRKPIEGTAAFIEIPETESIINAGYAVLTRGEPFTIRGGSKHGQWELMVTATKI</sequence>
<reference evidence="3 5" key="2">
    <citation type="submission" date="2020-09" db="EMBL/GenBank/DDBJ databases">
        <title>Co-existence of a novel multidrug-resistance efflux pump with carbapenem resistance gene blaVIM-2 in one megaplasmid in Pseudomonas putida.</title>
        <authorList>
            <person name="Peng K."/>
            <person name="Li R."/>
        </authorList>
    </citation>
    <scope>NUCLEOTIDE SEQUENCE [LARGE SCALE GENOMIC DNA]</scope>
    <source>
        <strain evidence="3 5">ZXPA-20</strain>
        <plasmid evidence="3 5">pZXPA-20-602k</plasmid>
    </source>
</reference>
<proteinExistence type="predicted"/>
<dbReference type="Proteomes" id="UP000193675">
    <property type="component" value="Unassembled WGS sequence"/>
</dbReference>
<geneLocation type="plasmid" evidence="3 5">
    <name>pZXPA-20-602k</name>
</geneLocation>
<dbReference type="Proteomes" id="UP000516786">
    <property type="component" value="Plasmid pZXPA-20-602k"/>
</dbReference>
<accession>A0A1X0ZMY1</accession>
<dbReference type="RefSeq" id="WP_084851818.1">
    <property type="nucleotide sequence ID" value="NZ_CP061724.1"/>
</dbReference>
<organism evidence="2 4">
    <name type="scientific">Pseudomonas putida</name>
    <name type="common">Arthrobacter siderocapsulatus</name>
    <dbReference type="NCBI Taxonomy" id="303"/>
    <lineage>
        <taxon>Bacteria</taxon>
        <taxon>Pseudomonadati</taxon>
        <taxon>Pseudomonadota</taxon>
        <taxon>Gammaproteobacteria</taxon>
        <taxon>Pseudomonadales</taxon>
        <taxon>Pseudomonadaceae</taxon>
        <taxon>Pseudomonas</taxon>
    </lineage>
</organism>
<dbReference type="EMBL" id="CP061724">
    <property type="protein sequence ID" value="QOD01412.1"/>
    <property type="molecule type" value="Genomic_DNA"/>
</dbReference>
<keyword evidence="1" id="KW-0732">Signal</keyword>
<keyword evidence="3" id="KW-0614">Plasmid</keyword>
<evidence type="ECO:0000313" key="3">
    <source>
        <dbReference type="EMBL" id="QOD01412.1"/>
    </source>
</evidence>
<evidence type="ECO:0000313" key="5">
    <source>
        <dbReference type="Proteomes" id="UP000516786"/>
    </source>
</evidence>
<evidence type="ECO:0000256" key="1">
    <source>
        <dbReference type="SAM" id="SignalP"/>
    </source>
</evidence>
<evidence type="ECO:0000313" key="4">
    <source>
        <dbReference type="Proteomes" id="UP000193675"/>
    </source>
</evidence>